<dbReference type="PANTHER" id="PTHR43364:SF4">
    <property type="entry name" value="NAD(P)-LINKED OXIDOREDUCTASE SUPERFAMILY PROTEIN"/>
    <property type="match status" value="1"/>
</dbReference>
<sequence>MPAHNNKIILGTVQMGIPYGINNKTGKISEEESHQILKYAYEAGIHTLDTAEAYGEAHAIIGSFHRENPDIRFKVITKLPHNFKGNIENTVKNYCEVLCVEQLEAIMFHSYTTFTQHTDSLDELVDLKSQNLIKLIGVSIYNNNEFEDLLNYAQIDLIQLPFNLLDNVSQKGNLLNIARENNKVIHSRSAFLQGIFFKDIEDPNPVVQALKKELQEIHTIATTENLEISSLALNYCLQIEAIDNVLIGVDSLNQLIENLTILGKPISSDSINRINKIVVADKNLLNPSLWK</sequence>
<reference evidence="3 4" key="1">
    <citation type="submission" date="2019-02" db="EMBL/GenBank/DDBJ databases">
        <title>Bacterial novel species Emticicia sp. 17J42-9 isolated from soil.</title>
        <authorList>
            <person name="Jung H.-Y."/>
        </authorList>
    </citation>
    <scope>NUCLEOTIDE SEQUENCE [LARGE SCALE GENOMIC DNA]</scope>
    <source>
        <strain evidence="3 4">17J42-9</strain>
    </source>
</reference>
<name>A0A4Q5LTK7_9BACT</name>
<keyword evidence="4" id="KW-1185">Reference proteome</keyword>
<feature type="domain" description="NADP-dependent oxidoreductase" evidence="2">
    <location>
        <begin position="7"/>
        <end position="277"/>
    </location>
</feature>
<dbReference type="SUPFAM" id="SSF51430">
    <property type="entry name" value="NAD(P)-linked oxidoreductase"/>
    <property type="match status" value="1"/>
</dbReference>
<dbReference type="PANTHER" id="PTHR43364">
    <property type="entry name" value="NADH-SPECIFIC METHYLGLYOXAL REDUCTASE-RELATED"/>
    <property type="match status" value="1"/>
</dbReference>
<keyword evidence="1" id="KW-0560">Oxidoreductase</keyword>
<gene>
    <name evidence="3" type="ORF">EWM59_24780</name>
</gene>
<dbReference type="Gene3D" id="3.20.20.100">
    <property type="entry name" value="NADP-dependent oxidoreductase domain"/>
    <property type="match status" value="1"/>
</dbReference>
<dbReference type="AlphaFoldDB" id="A0A4Q5LTK7"/>
<dbReference type="InterPro" id="IPR050523">
    <property type="entry name" value="AKR_Detox_Biosynth"/>
</dbReference>
<evidence type="ECO:0000256" key="1">
    <source>
        <dbReference type="ARBA" id="ARBA00023002"/>
    </source>
</evidence>
<dbReference type="GO" id="GO:0016491">
    <property type="term" value="F:oxidoreductase activity"/>
    <property type="evidence" value="ECO:0007669"/>
    <property type="project" value="UniProtKB-KW"/>
</dbReference>
<dbReference type="Proteomes" id="UP000293162">
    <property type="component" value="Unassembled WGS sequence"/>
</dbReference>
<dbReference type="EMBL" id="SEWF01000066">
    <property type="protein sequence ID" value="RYU92902.1"/>
    <property type="molecule type" value="Genomic_DNA"/>
</dbReference>
<evidence type="ECO:0000313" key="3">
    <source>
        <dbReference type="EMBL" id="RYU92902.1"/>
    </source>
</evidence>
<proteinExistence type="predicted"/>
<dbReference type="OrthoDB" id="9773828at2"/>
<dbReference type="CDD" id="cd19097">
    <property type="entry name" value="AKR_unchar"/>
    <property type="match status" value="1"/>
</dbReference>
<accession>A0A4Q5LTK7</accession>
<dbReference type="InterPro" id="IPR036812">
    <property type="entry name" value="NAD(P)_OxRdtase_dom_sf"/>
</dbReference>
<evidence type="ECO:0000313" key="4">
    <source>
        <dbReference type="Proteomes" id="UP000293162"/>
    </source>
</evidence>
<evidence type="ECO:0000259" key="2">
    <source>
        <dbReference type="Pfam" id="PF00248"/>
    </source>
</evidence>
<dbReference type="InterPro" id="IPR023210">
    <property type="entry name" value="NADP_OxRdtase_dom"/>
</dbReference>
<dbReference type="Pfam" id="PF00248">
    <property type="entry name" value="Aldo_ket_red"/>
    <property type="match status" value="1"/>
</dbReference>
<organism evidence="3 4">
    <name type="scientific">Emticicia agri</name>
    <dbReference type="NCBI Taxonomy" id="2492393"/>
    <lineage>
        <taxon>Bacteria</taxon>
        <taxon>Pseudomonadati</taxon>
        <taxon>Bacteroidota</taxon>
        <taxon>Cytophagia</taxon>
        <taxon>Cytophagales</taxon>
        <taxon>Leadbetterellaceae</taxon>
        <taxon>Emticicia</taxon>
    </lineage>
</organism>
<protein>
    <submittedName>
        <fullName evidence="3">Aldo/keto reductase</fullName>
    </submittedName>
</protein>
<comment type="caution">
    <text evidence="3">The sequence shown here is derived from an EMBL/GenBank/DDBJ whole genome shotgun (WGS) entry which is preliminary data.</text>
</comment>
<dbReference type="RefSeq" id="WP_130023929.1">
    <property type="nucleotide sequence ID" value="NZ_SEWF01000066.1"/>
</dbReference>